<protein>
    <submittedName>
        <fullName evidence="1">Uncharacterized protein</fullName>
    </submittedName>
</protein>
<evidence type="ECO:0000313" key="2">
    <source>
        <dbReference type="Proteomes" id="UP000831021"/>
    </source>
</evidence>
<dbReference type="Proteomes" id="UP000831021">
    <property type="component" value="Segment"/>
</dbReference>
<name>A0AAE9K5X4_9CAUD</name>
<gene>
    <name evidence="1" type="ORF">fado_89</name>
</gene>
<reference evidence="1 2" key="1">
    <citation type="submission" date="2022-01" db="EMBL/GenBank/DDBJ databases">
        <authorList>
            <person name="Stokar-Avihail A."/>
        </authorList>
    </citation>
    <scope>NUCLEOTIDE SEQUENCE [LARGE SCALE GENOMIC DNA]</scope>
</reference>
<evidence type="ECO:0000313" key="1">
    <source>
        <dbReference type="EMBL" id="UNY48804.1"/>
    </source>
</evidence>
<organism evidence="1 2">
    <name type="scientific">Bacillus phage FADO</name>
    <dbReference type="NCBI Taxonomy" id="2917160"/>
    <lineage>
        <taxon>Viruses</taxon>
        <taxon>Duplodnaviria</taxon>
        <taxon>Heunggongvirae</taxon>
        <taxon>Uroviricota</taxon>
        <taxon>Caudoviricetes</taxon>
        <taxon>Heleneionescovirinae</taxon>
        <taxon>Zhangjivirus</taxon>
        <taxon>Zhangjivirus fado</taxon>
    </lineage>
</organism>
<proteinExistence type="predicted"/>
<dbReference type="EMBL" id="OM236516">
    <property type="protein sequence ID" value="UNY48804.1"/>
    <property type="molecule type" value="Genomic_DNA"/>
</dbReference>
<keyword evidence="2" id="KW-1185">Reference proteome</keyword>
<sequence length="138" mass="16208">MDYNGKFFILYEEEDGSYGYINGGFEYVMDFIVGVIESSVPKNKRSGFIDLLNKIDDLGLIDSRNIYEGMKIRDPHCDGMFGKRKDLKGGKIVYHHKNKIGIRTRFGYLIEKEFPDNIHERIRMHKLIKKWTARPEVK</sequence>
<accession>A0AAE9K5X4</accession>